<dbReference type="RefSeq" id="WP_225274998.1">
    <property type="nucleotide sequence ID" value="NZ_CP084058.1"/>
</dbReference>
<feature type="domain" description="Peptidase S53" evidence="2">
    <location>
        <begin position="114"/>
        <end position="440"/>
    </location>
</feature>
<reference evidence="3" key="1">
    <citation type="submission" date="2016-04" db="EMBL/GenBank/DDBJ databases">
        <authorList>
            <person name="Evans L.H."/>
            <person name="Alamgir A."/>
            <person name="Owens N."/>
            <person name="Weber N.D."/>
            <person name="Virtaneva K."/>
            <person name="Barbian K."/>
            <person name="Babar A."/>
            <person name="Rosenke K."/>
        </authorList>
    </citation>
    <scope>NUCLEOTIDE SEQUENCE</scope>
    <source>
        <strain evidence="3">Nono1</strain>
    </source>
</reference>
<accession>A0A1M4E9V8</accession>
<proteinExistence type="predicted"/>
<feature type="chain" id="PRO_5038552669" evidence="1">
    <location>
        <begin position="27"/>
        <end position="440"/>
    </location>
</feature>
<dbReference type="GO" id="GO:0006508">
    <property type="term" value="P:proteolysis"/>
    <property type="evidence" value="ECO:0007669"/>
    <property type="project" value="InterPro"/>
</dbReference>
<dbReference type="EMBL" id="LT559118">
    <property type="protein sequence ID" value="SBO95636.1"/>
    <property type="molecule type" value="Genomic_DNA"/>
</dbReference>
<dbReference type="InterPro" id="IPR050819">
    <property type="entry name" value="Tripeptidyl-peptidase_I"/>
</dbReference>
<dbReference type="InterPro" id="IPR030400">
    <property type="entry name" value="Sedolisin_dom"/>
</dbReference>
<name>A0A1M4E9V8_9ACTN</name>
<feature type="signal peptide" evidence="1">
    <location>
        <begin position="1"/>
        <end position="26"/>
    </location>
</feature>
<evidence type="ECO:0000313" key="3">
    <source>
        <dbReference type="EMBL" id="SBO95636.1"/>
    </source>
</evidence>
<dbReference type="PROSITE" id="PS51695">
    <property type="entry name" value="SEDOLISIN"/>
    <property type="match status" value="1"/>
</dbReference>
<dbReference type="InterPro" id="IPR036852">
    <property type="entry name" value="Peptidase_S8/S53_dom_sf"/>
</dbReference>
<gene>
    <name evidence="3" type="ORF">BN4615_P5152</name>
</gene>
<evidence type="ECO:0000256" key="1">
    <source>
        <dbReference type="SAM" id="SignalP"/>
    </source>
</evidence>
<sequence length="440" mass="43648">MRIHRMTTFGGVAAMLLATLTPLTTAAEAAVTGTTAAEAAVIGTAVTGTVVAGTAVIGTAVTGTAVTGAAVAGTAPPATGAACPRAAGDLGPATCLLRAGAGGGDRPLPRVTAGRGPLTARDLQEAYRLPSDWLGGGQTVAVVTPYDNIEAADELAEYRRANGMPPCDDDFPCFRKINQRGGDTPPAPSPAWAVHSSVGLELAAAACPNCKLLLVQADDASLASMAAAVDQAAAQGATALVPMWGVAEYAGQSTLAARFDHAPTTVVAPSGVGFNNGGRQILPAAYPSVIAVGGTQLYRDPATTRGWNESAWRDTASGCSMYALRPAWQPAGACGARRTVADVAAVASADTPVQVYSTSLGGWGTAAGTPIAAAFIAGVYGLAGTHSATPAGKRLYAASAYLNDITAGSNGACGGGRICTAVRGYDGPTGMGTPNGTGAF</sequence>
<dbReference type="AlphaFoldDB" id="A0A1M4E9V8"/>
<dbReference type="PANTHER" id="PTHR14218">
    <property type="entry name" value="PROTEASE S8 TRIPEPTIDYL PEPTIDASE I CLN2"/>
    <property type="match status" value="1"/>
</dbReference>
<keyword evidence="1" id="KW-0732">Signal</keyword>
<dbReference type="PANTHER" id="PTHR14218:SF15">
    <property type="entry name" value="TRIPEPTIDYL-PEPTIDASE 1"/>
    <property type="match status" value="1"/>
</dbReference>
<dbReference type="Gene3D" id="3.40.50.200">
    <property type="entry name" value="Peptidase S8/S53 domain"/>
    <property type="match status" value="1"/>
</dbReference>
<evidence type="ECO:0000259" key="2">
    <source>
        <dbReference type="PROSITE" id="PS51695"/>
    </source>
</evidence>
<organism evidence="3">
    <name type="scientific">Nonomuraea gerenzanensis</name>
    <dbReference type="NCBI Taxonomy" id="93944"/>
    <lineage>
        <taxon>Bacteria</taxon>
        <taxon>Bacillati</taxon>
        <taxon>Actinomycetota</taxon>
        <taxon>Actinomycetes</taxon>
        <taxon>Streptosporangiales</taxon>
        <taxon>Streptosporangiaceae</taxon>
        <taxon>Nonomuraea</taxon>
    </lineage>
</organism>
<protein>
    <submittedName>
        <fullName evidence="3">Kumamolysin</fullName>
    </submittedName>
</protein>
<dbReference type="SUPFAM" id="SSF52743">
    <property type="entry name" value="Subtilisin-like"/>
    <property type="match status" value="1"/>
</dbReference>
<dbReference type="GO" id="GO:0008240">
    <property type="term" value="F:tripeptidyl-peptidase activity"/>
    <property type="evidence" value="ECO:0007669"/>
    <property type="project" value="TreeGrafter"/>
</dbReference>
<dbReference type="GO" id="GO:0004252">
    <property type="term" value="F:serine-type endopeptidase activity"/>
    <property type="evidence" value="ECO:0007669"/>
    <property type="project" value="InterPro"/>
</dbReference>